<dbReference type="InterPro" id="IPR000960">
    <property type="entry name" value="Flavin_mOase"/>
</dbReference>
<dbReference type="Pfam" id="PF00743">
    <property type="entry name" value="FMO-like"/>
    <property type="match status" value="1"/>
</dbReference>
<evidence type="ECO:0000256" key="3">
    <source>
        <dbReference type="ARBA" id="ARBA00023002"/>
    </source>
</evidence>
<proteinExistence type="predicted"/>
<dbReference type="InterPro" id="IPR036188">
    <property type="entry name" value="FAD/NAD-bd_sf"/>
</dbReference>
<dbReference type="KEGG" id="ome:OLMES_5045"/>
<dbReference type="PRINTS" id="PR00370">
    <property type="entry name" value="FMOXYGENASE"/>
</dbReference>
<dbReference type="Gene3D" id="3.50.50.60">
    <property type="entry name" value="FAD/NAD(P)-binding domain"/>
    <property type="match status" value="2"/>
</dbReference>
<dbReference type="PANTHER" id="PTHR42877:SF4">
    <property type="entry name" value="FAD_NAD(P)-BINDING DOMAIN-CONTAINING PROTEIN-RELATED"/>
    <property type="match status" value="1"/>
</dbReference>
<keyword evidence="3" id="KW-0560">Oxidoreductase</keyword>
<dbReference type="GO" id="GO:0050661">
    <property type="term" value="F:NADP binding"/>
    <property type="evidence" value="ECO:0007669"/>
    <property type="project" value="InterPro"/>
</dbReference>
<name>A0A1Y0IFX8_9GAMM</name>
<dbReference type="AlphaFoldDB" id="A0A1Y0IFX8"/>
<keyword evidence="2" id="KW-0274">FAD</keyword>
<evidence type="ECO:0000256" key="2">
    <source>
        <dbReference type="ARBA" id="ARBA00022827"/>
    </source>
</evidence>
<dbReference type="OrthoDB" id="9766402at2"/>
<evidence type="ECO:0000313" key="4">
    <source>
        <dbReference type="EMBL" id="ARU59029.1"/>
    </source>
</evidence>
<evidence type="ECO:0000256" key="1">
    <source>
        <dbReference type="ARBA" id="ARBA00022630"/>
    </source>
</evidence>
<dbReference type="SUPFAM" id="SSF51905">
    <property type="entry name" value="FAD/NAD(P)-binding domain"/>
    <property type="match status" value="1"/>
</dbReference>
<dbReference type="InterPro" id="IPR051209">
    <property type="entry name" value="FAD-bind_Monooxygenase_sf"/>
</dbReference>
<keyword evidence="5" id="KW-1185">Reference proteome</keyword>
<gene>
    <name evidence="4" type="ORF">OLMES_5045</name>
</gene>
<dbReference type="EMBL" id="CP021425">
    <property type="protein sequence ID" value="ARU59029.1"/>
    <property type="molecule type" value="Genomic_DNA"/>
</dbReference>
<reference evidence="4 5" key="1">
    <citation type="submission" date="2017-05" db="EMBL/GenBank/DDBJ databases">
        <title>Genomic insights into alkan degradation activity of Oleiphilus messinensis.</title>
        <authorList>
            <person name="Kozyavkin S.A."/>
            <person name="Slesarev A.I."/>
            <person name="Golyshin P.N."/>
            <person name="Korzhenkov A."/>
            <person name="Golyshina O.N."/>
            <person name="Toshchakov S.V."/>
        </authorList>
    </citation>
    <scope>NUCLEOTIDE SEQUENCE [LARGE SCALE GENOMIC DNA]</scope>
    <source>
        <strain evidence="4 5">ME102</strain>
    </source>
</reference>
<keyword evidence="1" id="KW-0285">Flavoprotein</keyword>
<dbReference type="GO" id="GO:0004499">
    <property type="term" value="F:N,N-dimethylaniline monooxygenase activity"/>
    <property type="evidence" value="ECO:0007669"/>
    <property type="project" value="InterPro"/>
</dbReference>
<dbReference type="PANTHER" id="PTHR42877">
    <property type="entry name" value="L-ORNITHINE N(5)-MONOOXYGENASE-RELATED"/>
    <property type="match status" value="1"/>
</dbReference>
<dbReference type="GO" id="GO:0050660">
    <property type="term" value="F:flavin adenine dinucleotide binding"/>
    <property type="evidence" value="ECO:0007669"/>
    <property type="project" value="InterPro"/>
</dbReference>
<organism evidence="4 5">
    <name type="scientific">Oleiphilus messinensis</name>
    <dbReference type="NCBI Taxonomy" id="141451"/>
    <lineage>
        <taxon>Bacteria</taxon>
        <taxon>Pseudomonadati</taxon>
        <taxon>Pseudomonadota</taxon>
        <taxon>Gammaproteobacteria</taxon>
        <taxon>Oceanospirillales</taxon>
        <taxon>Oleiphilaceae</taxon>
        <taxon>Oleiphilus</taxon>
    </lineage>
</organism>
<protein>
    <submittedName>
        <fullName evidence="4">Cyclohexanone monooxygenase</fullName>
    </submittedName>
</protein>
<accession>A0A1Y0IFX8</accession>
<dbReference type="Proteomes" id="UP000196027">
    <property type="component" value="Chromosome"/>
</dbReference>
<dbReference type="RefSeq" id="WP_087463744.1">
    <property type="nucleotide sequence ID" value="NZ_CP021425.1"/>
</dbReference>
<dbReference type="InterPro" id="IPR020946">
    <property type="entry name" value="Flavin_mOase-like"/>
</dbReference>
<sequence>MTDFETQVDVAIVGAGFAGLGTAIELKRAGIQNFVIFEGEDGVGGSWRTNTYPGCACDVPSHLYSYSFEPNPNWPEAFSRQDDIRQYIEHCAEKYDLKPNIRFATRVTDATFDEENGVWKITASDGSVTEARVFVPATGALSHPKYPEIKGMSRYKGTAVHAARWDDTVDLRGKRVGVLGSGASAIQVVPNIAEEVADLKVFQRTASWVLPKHNRSYSRKQHQQWAKHPWQQRAQRLGLYWMMESALPAIMWYPKMLRVGEMLHKRAMNKHIKDPALRKKLTPDYKVGCKRTLVSDDWFPAFARDNVHLITDGVQEMTAKGIRTADGQEHELDVIIYCTGYEIGEPAFPFEINGTNGKTLKEYWGGQAKAYYGMNVSHFPNMLLIMGPNSGPGHTSVLVYQEAQYKYIANFTKTLIRKRLKYLDVKENIVQEQFEYFQNRMRNSSWLSGCQSWYLNDDGTNSTMWPGFSFEYVLRTRRLDLNAYRAVARTEKTRPAVKAIPAMEQVALSH</sequence>
<keyword evidence="4" id="KW-0503">Monooxygenase</keyword>
<evidence type="ECO:0000313" key="5">
    <source>
        <dbReference type="Proteomes" id="UP000196027"/>
    </source>
</evidence>